<comment type="caution">
    <text evidence="1">The sequence shown here is derived from an EMBL/GenBank/DDBJ whole genome shotgun (WGS) entry which is preliminary data.</text>
</comment>
<reference evidence="1" key="1">
    <citation type="submission" date="2022-04" db="EMBL/GenBank/DDBJ databases">
        <title>Genome of the entomopathogenic fungus Entomophthora muscae.</title>
        <authorList>
            <person name="Elya C."/>
            <person name="Lovett B.R."/>
            <person name="Lee E."/>
            <person name="Macias A.M."/>
            <person name="Hajek A.E."/>
            <person name="De Bivort B.L."/>
            <person name="Kasson M.T."/>
            <person name="De Fine Licht H.H."/>
            <person name="Stajich J.E."/>
        </authorList>
    </citation>
    <scope>NUCLEOTIDE SEQUENCE</scope>
    <source>
        <strain evidence="1">Berkeley</strain>
    </source>
</reference>
<sequence>MTHPPDIDSYLTDVGSPISGNGPASPFWVTLDDFELPPHPSPAIQLSKRAWANLPGNFQSGLHREEIDADDLLQRVPCPTTPRKRG</sequence>
<dbReference type="EMBL" id="QTSX02005967">
    <property type="protein sequence ID" value="KAJ9056311.1"/>
    <property type="molecule type" value="Genomic_DNA"/>
</dbReference>
<evidence type="ECO:0000313" key="2">
    <source>
        <dbReference type="Proteomes" id="UP001165960"/>
    </source>
</evidence>
<dbReference type="Proteomes" id="UP001165960">
    <property type="component" value="Unassembled WGS sequence"/>
</dbReference>
<name>A0ACC2S1Q7_9FUNG</name>
<accession>A0ACC2S1Q7</accession>
<proteinExistence type="predicted"/>
<evidence type="ECO:0000313" key="1">
    <source>
        <dbReference type="EMBL" id="KAJ9056311.1"/>
    </source>
</evidence>
<organism evidence="1 2">
    <name type="scientific">Entomophthora muscae</name>
    <dbReference type="NCBI Taxonomy" id="34485"/>
    <lineage>
        <taxon>Eukaryota</taxon>
        <taxon>Fungi</taxon>
        <taxon>Fungi incertae sedis</taxon>
        <taxon>Zoopagomycota</taxon>
        <taxon>Entomophthoromycotina</taxon>
        <taxon>Entomophthoromycetes</taxon>
        <taxon>Entomophthorales</taxon>
        <taxon>Entomophthoraceae</taxon>
        <taxon>Entomophthora</taxon>
    </lineage>
</organism>
<keyword evidence="2" id="KW-1185">Reference proteome</keyword>
<gene>
    <name evidence="1" type="ORF">DSO57_1034476</name>
</gene>
<protein>
    <submittedName>
        <fullName evidence="1">Uncharacterized protein</fullName>
    </submittedName>
</protein>